<dbReference type="Gene3D" id="3.40.50.620">
    <property type="entry name" value="HUPs"/>
    <property type="match status" value="1"/>
</dbReference>
<accession>A0A4Q9FLZ0</accession>
<feature type="domain" description="UspA" evidence="3">
    <location>
        <begin position="1"/>
        <end position="144"/>
    </location>
</feature>
<dbReference type="SUPFAM" id="SSF52402">
    <property type="entry name" value="Adenine nucleotide alpha hydrolases-like"/>
    <property type="match status" value="1"/>
</dbReference>
<comment type="caution">
    <text evidence="4">The sequence shown here is derived from an EMBL/GenBank/DDBJ whole genome shotgun (WGS) entry which is preliminary data.</text>
</comment>
<dbReference type="Pfam" id="PF00582">
    <property type="entry name" value="Usp"/>
    <property type="match status" value="1"/>
</dbReference>
<dbReference type="PANTHER" id="PTHR46268">
    <property type="entry name" value="STRESS RESPONSE PROTEIN NHAX"/>
    <property type="match status" value="1"/>
</dbReference>
<comment type="similarity">
    <text evidence="1 2">Belongs to the universal stress protein A family.</text>
</comment>
<name>A0A4Q9FLZ0_9FLAO</name>
<keyword evidence="2" id="KW-0963">Cytoplasm</keyword>
<dbReference type="PRINTS" id="PR01438">
    <property type="entry name" value="UNVRSLSTRESS"/>
</dbReference>
<dbReference type="Proteomes" id="UP000291142">
    <property type="component" value="Unassembled WGS sequence"/>
</dbReference>
<reference evidence="4 5" key="1">
    <citation type="submission" date="2019-02" db="EMBL/GenBank/DDBJ databases">
        <title>Hyunsoonleella sp., isolated from marine sediment.</title>
        <authorList>
            <person name="Liu B.-T."/>
        </authorList>
    </citation>
    <scope>NUCLEOTIDE SEQUENCE [LARGE SCALE GENOMIC DNA]</scope>
    <source>
        <strain evidence="4 5">T58</strain>
    </source>
</reference>
<dbReference type="AlphaFoldDB" id="A0A4Q9FLZ0"/>
<protein>
    <recommendedName>
        <fullName evidence="2">Universal stress protein</fullName>
    </recommendedName>
</protein>
<gene>
    <name evidence="4" type="ORF">EYD45_02895</name>
</gene>
<evidence type="ECO:0000256" key="2">
    <source>
        <dbReference type="PIRNR" id="PIRNR006276"/>
    </source>
</evidence>
<dbReference type="RefSeq" id="WP_130962834.1">
    <property type="nucleotide sequence ID" value="NZ_SIRT01000001.1"/>
</dbReference>
<sequence>MKNILIPIEFDEMAQKLIDMGTTLAEKFHSKIWLIHIAAPEPDFVQYTSGTRPNDEREARAEVLKRERRLIQKYSDALNEKGISSAALMVQGQTIETIMEKVESLNIDLIITGNNKHGFIFKFFLESVSDSIVKKSDIPVLLVPVEEK</sequence>
<dbReference type="InterPro" id="IPR014729">
    <property type="entry name" value="Rossmann-like_a/b/a_fold"/>
</dbReference>
<proteinExistence type="inferred from homology"/>
<evidence type="ECO:0000313" key="4">
    <source>
        <dbReference type="EMBL" id="TBN06847.1"/>
    </source>
</evidence>
<keyword evidence="5" id="KW-1185">Reference proteome</keyword>
<dbReference type="PIRSF" id="PIRSF006276">
    <property type="entry name" value="UspA"/>
    <property type="match status" value="1"/>
</dbReference>
<evidence type="ECO:0000313" key="5">
    <source>
        <dbReference type="Proteomes" id="UP000291142"/>
    </source>
</evidence>
<dbReference type="InterPro" id="IPR006015">
    <property type="entry name" value="Universal_stress_UspA"/>
</dbReference>
<dbReference type="InterPro" id="IPR006016">
    <property type="entry name" value="UspA"/>
</dbReference>
<dbReference type="CDD" id="cd00293">
    <property type="entry name" value="USP-like"/>
    <property type="match status" value="1"/>
</dbReference>
<evidence type="ECO:0000259" key="3">
    <source>
        <dbReference type="Pfam" id="PF00582"/>
    </source>
</evidence>
<dbReference type="PANTHER" id="PTHR46268:SF6">
    <property type="entry name" value="UNIVERSAL STRESS PROTEIN UP12"/>
    <property type="match status" value="1"/>
</dbReference>
<dbReference type="OrthoDB" id="9788959at2"/>
<organism evidence="4 5">
    <name type="scientific">Hyunsoonleella flava</name>
    <dbReference type="NCBI Taxonomy" id="2527939"/>
    <lineage>
        <taxon>Bacteria</taxon>
        <taxon>Pseudomonadati</taxon>
        <taxon>Bacteroidota</taxon>
        <taxon>Flavobacteriia</taxon>
        <taxon>Flavobacteriales</taxon>
        <taxon>Flavobacteriaceae</taxon>
    </lineage>
</organism>
<dbReference type="GO" id="GO:0005737">
    <property type="term" value="C:cytoplasm"/>
    <property type="evidence" value="ECO:0007669"/>
    <property type="project" value="UniProtKB-SubCell"/>
</dbReference>
<dbReference type="EMBL" id="SIRT01000001">
    <property type="protein sequence ID" value="TBN06847.1"/>
    <property type="molecule type" value="Genomic_DNA"/>
</dbReference>
<evidence type="ECO:0000256" key="1">
    <source>
        <dbReference type="ARBA" id="ARBA00008791"/>
    </source>
</evidence>
<comment type="subcellular location">
    <subcellularLocation>
        <location evidence="2">Cytoplasm</location>
    </subcellularLocation>
</comment>